<dbReference type="AlphaFoldDB" id="A0A2K8PMX8"/>
<reference evidence="1 2" key="1">
    <citation type="submission" date="2017-11" db="EMBL/GenBank/DDBJ databases">
        <title>Complete genome sequence of Streptomyces lavendulae subsp. lavendulae CCM 3239 (formerly 'Streptomyces aureofaciens CCM 3239'), the producer of the angucycline-type antibiotic auricin.</title>
        <authorList>
            <person name="Busche T."/>
            <person name="Novakova R."/>
            <person name="Al'Dilaimi A."/>
            <person name="Homerova D."/>
            <person name="Feckova L."/>
            <person name="Rezuchova B."/>
            <person name="Mingyar E."/>
            <person name="Csolleiova D."/>
            <person name="Bekeova C."/>
            <person name="Winkler A."/>
            <person name="Sevcikova B."/>
            <person name="Kalinowski J."/>
            <person name="Kormanec J."/>
            <person name="Ruckert C."/>
        </authorList>
    </citation>
    <scope>NUCLEOTIDE SEQUENCE [LARGE SCALE GENOMIC DNA]</scope>
    <source>
        <strain evidence="1 2">CCM 3239</strain>
    </source>
</reference>
<name>A0A2K8PMX8_STRLA</name>
<gene>
    <name evidence="1" type="ORF">SLAV_31620</name>
</gene>
<dbReference type="EMBL" id="CP024985">
    <property type="protein sequence ID" value="ATZ28096.1"/>
    <property type="molecule type" value="Genomic_DNA"/>
</dbReference>
<keyword evidence="2" id="KW-1185">Reference proteome</keyword>
<sequence>MTGTGRRLRPGTAVTPLRDGLHLRGRRGSVTLEGSAALPVLWRSLERPLRTGGLDVLLDGLEPGSPVRAAVDAVLAQLEAHDLLVTGPPPPVRDPGPVGPWLAVSAGRPADAAAALAATRAEVVSAAVDGPLARAAGRALEQGGLPVTYTRDAGLPEGRIHLRAHGPAGVTHALAAALPAPTGYVTSPDTAAGTAATATALETRLAARPTPAAPAADHACGGGGATAALLGGAAAHRLLCAVAGLPDPAGEGDDDRLLPGLPAVLLVDARPPRAEYRTWVGPRPSGAPLAPAATLREALRRVAALGDGRCGVLPDPGPADLPQLPVPLASCAAPGRPGETLTGGAPRLDLARLEVFCRAAGLALGAAGSTVGASPGHALGRALRAEVARRAGTGTGRQPVAPRRWFGHPQARHWWTALTARLAVPARLHVFRVAPGEEVYRAVVHRTGPDGPVPLGDAVEATPGDAAACAALAAVAAVSAGAVPAVSAPAGAAGAGLAVAGAPGVGWEEPGWTGRWLADTAGREGAFQEAMGRLAGPPRPAPRDAPGGELAALLRAFGFTVLHVPEEAP</sequence>
<evidence type="ECO:0000313" key="2">
    <source>
        <dbReference type="Proteomes" id="UP000231791"/>
    </source>
</evidence>
<dbReference type="RefSeq" id="WP_100661069.1">
    <property type="nucleotide sequence ID" value="NZ_CP024985.1"/>
</dbReference>
<evidence type="ECO:0000313" key="1">
    <source>
        <dbReference type="EMBL" id="ATZ28096.1"/>
    </source>
</evidence>
<protein>
    <submittedName>
        <fullName evidence="1">Uncharacterized protein</fullName>
    </submittedName>
</protein>
<dbReference type="Proteomes" id="UP000231791">
    <property type="component" value="Chromosome"/>
</dbReference>
<dbReference type="KEGG" id="slx:SLAV_31620"/>
<accession>A0A2K8PMX8</accession>
<proteinExistence type="predicted"/>
<dbReference type="GeneID" id="49387312"/>
<organism evidence="1 2">
    <name type="scientific">Streptomyces lavendulae subsp. lavendulae</name>
    <dbReference type="NCBI Taxonomy" id="58340"/>
    <lineage>
        <taxon>Bacteria</taxon>
        <taxon>Bacillati</taxon>
        <taxon>Actinomycetota</taxon>
        <taxon>Actinomycetes</taxon>
        <taxon>Kitasatosporales</taxon>
        <taxon>Streptomycetaceae</taxon>
        <taxon>Streptomyces</taxon>
    </lineage>
</organism>